<dbReference type="RefSeq" id="WP_394303651.1">
    <property type="nucleotide sequence ID" value="NZ_JBHMQT010000057.1"/>
</dbReference>
<comment type="caution">
    <text evidence="1">The sequence shown here is derived from an EMBL/GenBank/DDBJ whole genome shotgun (WGS) entry which is preliminary data.</text>
</comment>
<accession>A0ABV6UBY5</accession>
<dbReference type="NCBIfam" id="NF038032">
    <property type="entry name" value="CehA_McbA_metalo"/>
    <property type="match status" value="1"/>
</dbReference>
<organism evidence="1 2">
    <name type="scientific">Sphaerimonospora cavernae</name>
    <dbReference type="NCBI Taxonomy" id="1740611"/>
    <lineage>
        <taxon>Bacteria</taxon>
        <taxon>Bacillati</taxon>
        <taxon>Actinomycetota</taxon>
        <taxon>Actinomycetes</taxon>
        <taxon>Streptosporangiales</taxon>
        <taxon>Streptosporangiaceae</taxon>
        <taxon>Sphaerimonospora</taxon>
    </lineage>
</organism>
<name>A0ABV6UBY5_9ACTN</name>
<dbReference type="Gene3D" id="3.20.20.140">
    <property type="entry name" value="Metal-dependent hydrolases"/>
    <property type="match status" value="1"/>
</dbReference>
<reference evidence="1 2" key="1">
    <citation type="submission" date="2024-09" db="EMBL/GenBank/DDBJ databases">
        <authorList>
            <person name="Sun Q."/>
            <person name="Mori K."/>
        </authorList>
    </citation>
    <scope>NUCLEOTIDE SEQUENCE [LARGE SCALE GENOMIC DNA]</scope>
    <source>
        <strain evidence="1 2">TBRC 1851</strain>
    </source>
</reference>
<evidence type="ECO:0000313" key="2">
    <source>
        <dbReference type="Proteomes" id="UP001589870"/>
    </source>
</evidence>
<protein>
    <submittedName>
        <fullName evidence="1">CehA/McbA family metallohydrolase</fullName>
    </submittedName>
</protein>
<dbReference type="SUPFAM" id="SSF89550">
    <property type="entry name" value="PHP domain-like"/>
    <property type="match status" value="1"/>
</dbReference>
<keyword evidence="2" id="KW-1185">Reference proteome</keyword>
<dbReference type="InterPro" id="IPR016195">
    <property type="entry name" value="Pol/histidinol_Pase-like"/>
</dbReference>
<evidence type="ECO:0000313" key="1">
    <source>
        <dbReference type="EMBL" id="MFC0865639.1"/>
    </source>
</evidence>
<sequence>MRHDPMLPPPVARALGEYRALLAEHGLTWGEPPLTYVKAMSHLRFPDEADRMTLPPGDFDLADLDAAFRDVIGGTVPRGLTRLRLTPDGHRLETGTPLVLLSPTPLPVILLVDSGLDSAVTVVADGVPYEIRPGGARLLDIATDSALSVDGEVVDLSPLSRPAVPARLRLRAGVPCRWTVLTEGGQGWYPACAPPRRDNVDMPFFHGDDIVLDVPAEPVTVRVTRGMEYGTAETVVVPEPWGETLVELTPERVYDAAARGWYGADLHVHLNWAGDLVAAPAEAAAAQHGEDLHVLNLVAGNVSGARVYDREALEHWAGRDLPWSDAGHIARMGVEYRSDLLGHVHAFAVASPPSVYHIGFEGDADWPPNGASCGELREPHAALGYAHPFHGPVSSPEDIIGDGRRNCSGRSLVVDAALGLVDGVEILHFSDQDDPSGTIEVYRRLLGAGVRLAALAGTDTMLSFTRQDTVSSPPGWERVYARLDEPLSAEAFARAVRLGRTFATTGPWLELTVEGRGSGDTLEPLPGDRVTVTARTIGPEVERLEIRTADGPIAEGPGGELTTSLVVGEPTYVVAVATGGRHPRSPYRDAFAHTSPVYLDVAGRHVARPEDVRWCLHWLDLLEALVRDHARLRTRSQLRDHLDLLEKARSVYESRLA</sequence>
<gene>
    <name evidence="1" type="ORF">ACFHYQ_25415</name>
</gene>
<dbReference type="EMBL" id="JBHMQT010000057">
    <property type="protein sequence ID" value="MFC0865639.1"/>
    <property type="molecule type" value="Genomic_DNA"/>
</dbReference>
<dbReference type="Proteomes" id="UP001589870">
    <property type="component" value="Unassembled WGS sequence"/>
</dbReference>
<proteinExistence type="predicted"/>